<dbReference type="AlphaFoldDB" id="A0A830E1I0"/>
<dbReference type="EMBL" id="AP026830">
    <property type="protein sequence ID" value="BDR91441.1"/>
    <property type="molecule type" value="Genomic_DNA"/>
</dbReference>
<dbReference type="RefSeq" id="WP_054843334.1">
    <property type="nucleotide sequence ID" value="NZ_AP026830.1"/>
</dbReference>
<reference evidence="2" key="2">
    <citation type="submission" date="2020-09" db="EMBL/GenBank/DDBJ databases">
        <authorList>
            <person name="Sun Q."/>
            <person name="Ohkuma M."/>
        </authorList>
    </citation>
    <scope>NUCLEOTIDE SEQUENCE</scope>
    <source>
        <strain evidence="2">JCM 11219</strain>
    </source>
</reference>
<accession>A0A830E1I0</accession>
<dbReference type="Proteomes" id="UP000657075">
    <property type="component" value="Unassembled WGS sequence"/>
</dbReference>
<reference evidence="2" key="1">
    <citation type="journal article" date="2014" name="Int. J. Syst. Evol. Microbiol.">
        <title>Complete genome sequence of Corynebacterium casei LMG S-19264T (=DSM 44701T), isolated from a smear-ripened cheese.</title>
        <authorList>
            <consortium name="US DOE Joint Genome Institute (JGI-PGF)"/>
            <person name="Walter F."/>
            <person name="Albersmeier A."/>
            <person name="Kalinowski J."/>
            <person name="Ruckert C."/>
        </authorList>
    </citation>
    <scope>NUCLEOTIDE SEQUENCE</scope>
    <source>
        <strain evidence="2">JCM 11219</strain>
    </source>
</reference>
<evidence type="ECO:0000313" key="1">
    <source>
        <dbReference type="EMBL" id="BDR91441.1"/>
    </source>
</evidence>
<keyword evidence="4" id="KW-1185">Reference proteome</keyword>
<evidence type="ECO:0000313" key="3">
    <source>
        <dbReference type="Proteomes" id="UP000657075"/>
    </source>
</evidence>
<dbReference type="InterPro" id="IPR029060">
    <property type="entry name" value="PIN-like_dom_sf"/>
</dbReference>
<dbReference type="EMBL" id="BMNM01000002">
    <property type="protein sequence ID" value="GGI73184.1"/>
    <property type="molecule type" value="Genomic_DNA"/>
</dbReference>
<reference evidence="1" key="4">
    <citation type="journal article" date="2023" name="Microbiol. Resour. Announc.">
        <title>Complete Genome Sequence of Vulcanisaeta souniana Strain IC-059, a Hyperthermophilic Archaeon Isolated from Hot Spring Water in Japan.</title>
        <authorList>
            <person name="Kato S."/>
            <person name="Itoh T."/>
            <person name="Wu L."/>
            <person name="Ma J."/>
            <person name="Ohkuma M."/>
        </authorList>
    </citation>
    <scope>NUCLEOTIDE SEQUENCE</scope>
    <source>
        <strain evidence="1">JCM 11219</strain>
    </source>
</reference>
<proteinExistence type="predicted"/>
<organism evidence="2 3">
    <name type="scientific">Vulcanisaeta souniana JCM 11219</name>
    <dbReference type="NCBI Taxonomy" id="1293586"/>
    <lineage>
        <taxon>Archaea</taxon>
        <taxon>Thermoproteota</taxon>
        <taxon>Thermoprotei</taxon>
        <taxon>Thermoproteales</taxon>
        <taxon>Thermoproteaceae</taxon>
        <taxon>Vulcanisaeta</taxon>
    </lineage>
</organism>
<gene>
    <name evidence="2" type="ORF">GCM10007112_07560</name>
    <name evidence="1" type="ORF">Vsou_05340</name>
</gene>
<evidence type="ECO:0000313" key="2">
    <source>
        <dbReference type="EMBL" id="GGI73184.1"/>
    </source>
</evidence>
<evidence type="ECO:0000313" key="4">
    <source>
        <dbReference type="Proteomes" id="UP001060771"/>
    </source>
</evidence>
<dbReference type="Gene3D" id="3.40.50.1010">
    <property type="entry name" value="5'-nuclease"/>
    <property type="match status" value="1"/>
</dbReference>
<dbReference type="GeneID" id="76206090"/>
<reference evidence="4" key="3">
    <citation type="submission" date="2022-09" db="EMBL/GenBank/DDBJ databases">
        <title>Complete genome sequence of Vulcanisaeta souniana.</title>
        <authorList>
            <person name="Kato S."/>
            <person name="Itoh T."/>
            <person name="Ohkuma M."/>
        </authorList>
    </citation>
    <scope>NUCLEOTIDE SEQUENCE [LARGE SCALE GENOMIC DNA]</scope>
    <source>
        <strain evidence="4">JCM 11219</strain>
    </source>
</reference>
<dbReference type="OrthoDB" id="27274at2157"/>
<protein>
    <recommendedName>
        <fullName evidence="5">Twitching motility protein PilT</fullName>
    </recommendedName>
</protein>
<dbReference type="SUPFAM" id="SSF88723">
    <property type="entry name" value="PIN domain-like"/>
    <property type="match status" value="1"/>
</dbReference>
<sequence length="123" mass="14052">MNIERIVILDTSAILHSRDLRPLTAMGHLSTTNYVVNELKDARAAVVPEVLNIDVYDISAKEVALARRNYHLPKLLSDTDVSLIVLAMRFRDEKPVVITDDSLLIKFLKKLGIEYLVIFLRRH</sequence>
<dbReference type="Proteomes" id="UP001060771">
    <property type="component" value="Chromosome"/>
</dbReference>
<evidence type="ECO:0008006" key="5">
    <source>
        <dbReference type="Google" id="ProtNLM"/>
    </source>
</evidence>
<name>A0A830E1I0_9CREN</name>